<proteinExistence type="predicted"/>
<feature type="compositionally biased region" description="Basic and acidic residues" evidence="2">
    <location>
        <begin position="207"/>
        <end position="231"/>
    </location>
</feature>
<dbReference type="OrthoDB" id="339151at2759"/>
<evidence type="ECO:0000313" key="4">
    <source>
        <dbReference type="EMBL" id="RKP29495.1"/>
    </source>
</evidence>
<dbReference type="AlphaFoldDB" id="A0A4P9Z9R8"/>
<evidence type="ECO:0000256" key="2">
    <source>
        <dbReference type="SAM" id="MobiDB-lite"/>
    </source>
</evidence>
<evidence type="ECO:0000313" key="5">
    <source>
        <dbReference type="Proteomes" id="UP000268321"/>
    </source>
</evidence>
<gene>
    <name evidence="4" type="ORF">METBISCDRAFT_18576</name>
</gene>
<sequence length="417" mass="45692">MEQSDKSAKPPACKGAEAAPSKPAELSIESVGWLFVKKYYSTYATGVDSLYSFYDKNASLLHDKFPASGDDEASKKAKTVHVASGHAAIKTHYDAQATSTDKSKIVIESAEFQESVEGAILIVVCGSWKRGASKLWQFVQTFVLSAKGKTVFDISNDVLKFFDLAEDYQEKSVFVERIEAKQALAALAAPAEEAKPDSAPETAAEPAETKSEERKPCKDDVVADALFKTEEQPEPAPALPVETQDSTAPKTEPVPAGEPEKTAVPPKKQTWATLAAIEPKTASKIAFVPASTTVVKPPPTIVKAASPALLMHVNGSKFRKEEWYPIYIKNIEVSDEDMQGALIKQFGDIKFYKRNNKAALCDFKNKADQQKALEAKEIDVKGNHILLEPRVHKTFNNYKPEGKKDKKPMKKSGIKKT</sequence>
<reference evidence="5" key="1">
    <citation type="journal article" date="2018" name="Nat. Microbiol.">
        <title>Leveraging single-cell genomics to expand the fungal tree of life.</title>
        <authorList>
            <person name="Ahrendt S.R."/>
            <person name="Quandt C.A."/>
            <person name="Ciobanu D."/>
            <person name="Clum A."/>
            <person name="Salamov A."/>
            <person name="Andreopoulos B."/>
            <person name="Cheng J.F."/>
            <person name="Woyke T."/>
            <person name="Pelin A."/>
            <person name="Henrissat B."/>
            <person name="Reynolds N.K."/>
            <person name="Benny G.L."/>
            <person name="Smith M.E."/>
            <person name="James T.Y."/>
            <person name="Grigoriev I.V."/>
        </authorList>
    </citation>
    <scope>NUCLEOTIDE SEQUENCE [LARGE SCALE GENOMIC DNA]</scope>
    <source>
        <strain evidence="5">Baker2002</strain>
    </source>
</reference>
<dbReference type="Proteomes" id="UP000268321">
    <property type="component" value="Unassembled WGS sequence"/>
</dbReference>
<keyword evidence="5" id="KW-1185">Reference proteome</keyword>
<feature type="domain" description="NTF2" evidence="3">
    <location>
        <begin position="31"/>
        <end position="161"/>
    </location>
</feature>
<dbReference type="GO" id="GO:0005829">
    <property type="term" value="C:cytosol"/>
    <property type="evidence" value="ECO:0007669"/>
    <property type="project" value="TreeGrafter"/>
</dbReference>
<name>A0A4P9Z9R8_9ASCO</name>
<dbReference type="PROSITE" id="PS50177">
    <property type="entry name" value="NTF2_DOMAIN"/>
    <property type="match status" value="1"/>
</dbReference>
<feature type="region of interest" description="Disordered" evidence="2">
    <location>
        <begin position="394"/>
        <end position="417"/>
    </location>
</feature>
<dbReference type="Gene3D" id="3.10.450.50">
    <property type="match status" value="1"/>
</dbReference>
<evidence type="ECO:0000256" key="1">
    <source>
        <dbReference type="ARBA" id="ARBA00022884"/>
    </source>
</evidence>
<accession>A0A4P9Z9R8</accession>
<dbReference type="GO" id="GO:1990904">
    <property type="term" value="C:ribonucleoprotein complex"/>
    <property type="evidence" value="ECO:0007669"/>
    <property type="project" value="TreeGrafter"/>
</dbReference>
<dbReference type="GO" id="GO:0034517">
    <property type="term" value="P:ribophagy"/>
    <property type="evidence" value="ECO:0007669"/>
    <property type="project" value="TreeGrafter"/>
</dbReference>
<dbReference type="InterPro" id="IPR032710">
    <property type="entry name" value="NTF2-like_dom_sf"/>
</dbReference>
<dbReference type="SUPFAM" id="SSF54427">
    <property type="entry name" value="NTF2-like"/>
    <property type="match status" value="1"/>
</dbReference>
<keyword evidence="1" id="KW-0694">RNA-binding</keyword>
<feature type="region of interest" description="Disordered" evidence="2">
    <location>
        <begin position="189"/>
        <end position="268"/>
    </location>
</feature>
<dbReference type="InterPro" id="IPR039539">
    <property type="entry name" value="Ras_GTPase_bind_prot"/>
</dbReference>
<dbReference type="GO" id="GO:0003729">
    <property type="term" value="F:mRNA binding"/>
    <property type="evidence" value="ECO:0007669"/>
    <property type="project" value="TreeGrafter"/>
</dbReference>
<organism evidence="4 5">
    <name type="scientific">Metschnikowia bicuspidata</name>
    <dbReference type="NCBI Taxonomy" id="27322"/>
    <lineage>
        <taxon>Eukaryota</taxon>
        <taxon>Fungi</taxon>
        <taxon>Dikarya</taxon>
        <taxon>Ascomycota</taxon>
        <taxon>Saccharomycotina</taxon>
        <taxon>Pichiomycetes</taxon>
        <taxon>Metschnikowiaceae</taxon>
        <taxon>Metschnikowia</taxon>
    </lineage>
</organism>
<dbReference type="PANTHER" id="PTHR10693">
    <property type="entry name" value="RAS GTPASE-ACTIVATING PROTEIN-BINDING PROTEIN"/>
    <property type="match status" value="1"/>
</dbReference>
<dbReference type="EMBL" id="ML004485">
    <property type="protein sequence ID" value="RKP29495.1"/>
    <property type="molecule type" value="Genomic_DNA"/>
</dbReference>
<dbReference type="GO" id="GO:1990861">
    <property type="term" value="C:Ubp3-Bre5 deubiquitination complex"/>
    <property type="evidence" value="ECO:0007669"/>
    <property type="project" value="TreeGrafter"/>
</dbReference>
<feature type="compositionally biased region" description="Basic residues" evidence="2">
    <location>
        <begin position="405"/>
        <end position="417"/>
    </location>
</feature>
<dbReference type="CDD" id="cd00590">
    <property type="entry name" value="RRM_SF"/>
    <property type="match status" value="1"/>
</dbReference>
<dbReference type="PANTHER" id="PTHR10693:SF20">
    <property type="entry name" value="AT27578P"/>
    <property type="match status" value="1"/>
</dbReference>
<dbReference type="InterPro" id="IPR018222">
    <property type="entry name" value="Nuclear_transport_factor_2_euk"/>
</dbReference>
<protein>
    <submittedName>
        <fullName evidence="4">NTF2-like protein</fullName>
    </submittedName>
</protein>
<dbReference type="GO" id="GO:0016579">
    <property type="term" value="P:protein deubiquitination"/>
    <property type="evidence" value="ECO:0007669"/>
    <property type="project" value="TreeGrafter"/>
</dbReference>
<dbReference type="Pfam" id="PF02136">
    <property type="entry name" value="NTF2"/>
    <property type="match status" value="1"/>
</dbReference>
<dbReference type="InterPro" id="IPR002075">
    <property type="entry name" value="NTF2_dom"/>
</dbReference>
<evidence type="ECO:0000259" key="3">
    <source>
        <dbReference type="PROSITE" id="PS50177"/>
    </source>
</evidence>
<feature type="region of interest" description="Disordered" evidence="2">
    <location>
        <begin position="1"/>
        <end position="23"/>
    </location>
</feature>